<name>A0A7W8LL03_9SPIR</name>
<sequence length="80" mass="8539">MQYKTVAAPVGLTIKAGDPAGCSKAVAQYADLIQKEAVGGWELDMIQSIPVEEKPGCLAGLFGAKSVTTYFNMLVFKKQD</sequence>
<keyword evidence="2" id="KW-1185">Reference proteome</keyword>
<evidence type="ECO:0000313" key="1">
    <source>
        <dbReference type="EMBL" id="MBB5224972.1"/>
    </source>
</evidence>
<evidence type="ECO:0008006" key="3">
    <source>
        <dbReference type="Google" id="ProtNLM"/>
    </source>
</evidence>
<reference evidence="1 2" key="1">
    <citation type="submission" date="2020-08" db="EMBL/GenBank/DDBJ databases">
        <title>Genomic Encyclopedia of Type Strains, Phase IV (KMG-IV): sequencing the most valuable type-strain genomes for metagenomic binning, comparative biology and taxonomic classification.</title>
        <authorList>
            <person name="Goeker M."/>
        </authorList>
    </citation>
    <scope>NUCLEOTIDE SEQUENCE [LARGE SCALE GENOMIC DNA]</scope>
    <source>
        <strain evidence="1 2">DSM 103462</strain>
    </source>
</reference>
<gene>
    <name evidence="1" type="ORF">HNP76_000312</name>
</gene>
<organism evidence="1 2">
    <name type="scientific">Treponema ruminis</name>
    <dbReference type="NCBI Taxonomy" id="744515"/>
    <lineage>
        <taxon>Bacteria</taxon>
        <taxon>Pseudomonadati</taxon>
        <taxon>Spirochaetota</taxon>
        <taxon>Spirochaetia</taxon>
        <taxon>Spirochaetales</taxon>
        <taxon>Treponemataceae</taxon>
        <taxon>Treponema</taxon>
    </lineage>
</organism>
<dbReference type="AlphaFoldDB" id="A0A7W8LL03"/>
<dbReference type="RefSeq" id="WP_184656776.1">
    <property type="nucleotide sequence ID" value="NZ_JACHFQ010000001.1"/>
</dbReference>
<evidence type="ECO:0000313" key="2">
    <source>
        <dbReference type="Proteomes" id="UP000518887"/>
    </source>
</evidence>
<dbReference type="EMBL" id="JACHFQ010000001">
    <property type="protein sequence ID" value="MBB5224972.1"/>
    <property type="molecule type" value="Genomic_DNA"/>
</dbReference>
<dbReference type="Proteomes" id="UP000518887">
    <property type="component" value="Unassembled WGS sequence"/>
</dbReference>
<accession>A0A7W8LL03</accession>
<comment type="caution">
    <text evidence="1">The sequence shown here is derived from an EMBL/GenBank/DDBJ whole genome shotgun (WGS) entry which is preliminary data.</text>
</comment>
<proteinExistence type="predicted"/>
<protein>
    <recommendedName>
        <fullName evidence="3">DUF4177 domain-containing protein</fullName>
    </recommendedName>
</protein>